<feature type="compositionally biased region" description="Basic and acidic residues" evidence="1">
    <location>
        <begin position="50"/>
        <end position="72"/>
    </location>
</feature>
<sequence>MTDLVRLPARERRAPTDAAPGAAAGAGGGTTVGVRASATGARAGGGGRRGSFDDRRGSWGGSRHESFGDRRGSRNRPRASGAVAGVGDGVAASAGHRGRRPGQETGGRGRRGSWGDLERTARELGVILLGRRRLGMTPFVLFFFPVFSFIYYLIFVLNQFSLFLLESVLFLLYDFFYLNQFSFSFIYCMIFFKKIAFGGVLGILTKGDHNNYLL</sequence>
<feature type="transmembrane region" description="Helical" evidence="2">
    <location>
        <begin position="134"/>
        <end position="154"/>
    </location>
</feature>
<reference evidence="3" key="2">
    <citation type="submission" date="2013-04" db="UniProtKB">
        <authorList>
            <consortium name="EnsemblPlants"/>
        </authorList>
    </citation>
    <scope>IDENTIFICATION</scope>
</reference>
<evidence type="ECO:0000256" key="2">
    <source>
        <dbReference type="SAM" id="Phobius"/>
    </source>
</evidence>
<evidence type="ECO:0000256" key="1">
    <source>
        <dbReference type="SAM" id="MobiDB-lite"/>
    </source>
</evidence>
<keyword evidence="2" id="KW-0472">Membrane</keyword>
<feature type="transmembrane region" description="Helical" evidence="2">
    <location>
        <begin position="185"/>
        <end position="204"/>
    </location>
</feature>
<keyword evidence="2" id="KW-1133">Transmembrane helix</keyword>
<dbReference type="HOGENOM" id="CLU_1290739_0_0_1"/>
<evidence type="ECO:0000313" key="4">
    <source>
        <dbReference type="Proteomes" id="UP000006038"/>
    </source>
</evidence>
<dbReference type="AlphaFoldDB" id="J3M863"/>
<dbReference type="EnsemblPlants" id="OB05G27870.1">
    <property type="protein sequence ID" value="OB05G27870.1"/>
    <property type="gene ID" value="OB05G27870"/>
</dbReference>
<evidence type="ECO:0000313" key="3">
    <source>
        <dbReference type="EnsemblPlants" id="OB05G27870.1"/>
    </source>
</evidence>
<protein>
    <submittedName>
        <fullName evidence="3">Uncharacterized protein</fullName>
    </submittedName>
</protein>
<organism evidence="3">
    <name type="scientific">Oryza brachyantha</name>
    <name type="common">malo sina</name>
    <dbReference type="NCBI Taxonomy" id="4533"/>
    <lineage>
        <taxon>Eukaryota</taxon>
        <taxon>Viridiplantae</taxon>
        <taxon>Streptophyta</taxon>
        <taxon>Embryophyta</taxon>
        <taxon>Tracheophyta</taxon>
        <taxon>Spermatophyta</taxon>
        <taxon>Magnoliopsida</taxon>
        <taxon>Liliopsida</taxon>
        <taxon>Poales</taxon>
        <taxon>Poaceae</taxon>
        <taxon>BOP clade</taxon>
        <taxon>Oryzoideae</taxon>
        <taxon>Oryzeae</taxon>
        <taxon>Oryzinae</taxon>
        <taxon>Oryza</taxon>
    </lineage>
</organism>
<dbReference type="Proteomes" id="UP000006038">
    <property type="component" value="Chromosome 5"/>
</dbReference>
<keyword evidence="2" id="KW-0812">Transmembrane</keyword>
<accession>J3M863</accession>
<reference evidence="3" key="1">
    <citation type="journal article" date="2013" name="Nat. Commun.">
        <title>Whole-genome sequencing of Oryza brachyantha reveals mechanisms underlying Oryza genome evolution.</title>
        <authorList>
            <person name="Chen J."/>
            <person name="Huang Q."/>
            <person name="Gao D."/>
            <person name="Wang J."/>
            <person name="Lang Y."/>
            <person name="Liu T."/>
            <person name="Li B."/>
            <person name="Bai Z."/>
            <person name="Luis Goicoechea J."/>
            <person name="Liang C."/>
            <person name="Chen C."/>
            <person name="Zhang W."/>
            <person name="Sun S."/>
            <person name="Liao Y."/>
            <person name="Zhang X."/>
            <person name="Yang L."/>
            <person name="Song C."/>
            <person name="Wang M."/>
            <person name="Shi J."/>
            <person name="Liu G."/>
            <person name="Liu J."/>
            <person name="Zhou H."/>
            <person name="Zhou W."/>
            <person name="Yu Q."/>
            <person name="An N."/>
            <person name="Chen Y."/>
            <person name="Cai Q."/>
            <person name="Wang B."/>
            <person name="Liu B."/>
            <person name="Min J."/>
            <person name="Huang Y."/>
            <person name="Wu H."/>
            <person name="Li Z."/>
            <person name="Zhang Y."/>
            <person name="Yin Y."/>
            <person name="Song W."/>
            <person name="Jiang J."/>
            <person name="Jackson S.A."/>
            <person name="Wing R.A."/>
            <person name="Wang J."/>
            <person name="Chen M."/>
        </authorList>
    </citation>
    <scope>NUCLEOTIDE SEQUENCE [LARGE SCALE GENOMIC DNA]</scope>
    <source>
        <strain evidence="3">cv. IRGC 101232</strain>
    </source>
</reference>
<keyword evidence="4" id="KW-1185">Reference proteome</keyword>
<dbReference type="Gramene" id="OB05G27870.1">
    <property type="protein sequence ID" value="OB05G27870.1"/>
    <property type="gene ID" value="OB05G27870"/>
</dbReference>
<name>J3M863_ORYBR</name>
<feature type="compositionally biased region" description="Low complexity" evidence="1">
    <location>
        <begin position="32"/>
        <end position="41"/>
    </location>
</feature>
<proteinExistence type="predicted"/>
<feature type="region of interest" description="Disordered" evidence="1">
    <location>
        <begin position="1"/>
        <end position="114"/>
    </location>
</feature>
<feature type="compositionally biased region" description="Low complexity" evidence="1">
    <location>
        <begin position="79"/>
        <end position="95"/>
    </location>
</feature>